<evidence type="ECO:0000313" key="2">
    <source>
        <dbReference type="EMBL" id="CAE1265821.1"/>
    </source>
</evidence>
<proteinExistence type="predicted"/>
<accession>A0A812CF45</accession>
<keyword evidence="3" id="KW-1185">Reference proteome</keyword>
<dbReference type="Proteomes" id="UP000597762">
    <property type="component" value="Unassembled WGS sequence"/>
</dbReference>
<reference evidence="2" key="1">
    <citation type="submission" date="2021-01" db="EMBL/GenBank/DDBJ databases">
        <authorList>
            <person name="Li R."/>
            <person name="Bekaert M."/>
        </authorList>
    </citation>
    <scope>NUCLEOTIDE SEQUENCE</scope>
    <source>
        <strain evidence="2">Farmed</strain>
    </source>
</reference>
<gene>
    <name evidence="2" type="ORF">SPHA_34876</name>
</gene>
<name>A0A812CF45_ACAPH</name>
<feature type="transmembrane region" description="Helical" evidence="1">
    <location>
        <begin position="184"/>
        <end position="206"/>
    </location>
</feature>
<comment type="caution">
    <text evidence="2">The sequence shown here is derived from an EMBL/GenBank/DDBJ whole genome shotgun (WGS) entry which is preliminary data.</text>
</comment>
<organism evidence="2 3">
    <name type="scientific">Acanthosepion pharaonis</name>
    <name type="common">Pharaoh cuttlefish</name>
    <name type="synonym">Sepia pharaonis</name>
    <dbReference type="NCBI Taxonomy" id="158019"/>
    <lineage>
        <taxon>Eukaryota</taxon>
        <taxon>Metazoa</taxon>
        <taxon>Spiralia</taxon>
        <taxon>Lophotrochozoa</taxon>
        <taxon>Mollusca</taxon>
        <taxon>Cephalopoda</taxon>
        <taxon>Coleoidea</taxon>
        <taxon>Decapodiformes</taxon>
        <taxon>Sepiida</taxon>
        <taxon>Sepiina</taxon>
        <taxon>Sepiidae</taxon>
        <taxon>Acanthosepion</taxon>
    </lineage>
</organism>
<keyword evidence="1" id="KW-0472">Membrane</keyword>
<dbReference type="EMBL" id="CAHIKZ030001491">
    <property type="protein sequence ID" value="CAE1265821.1"/>
    <property type="molecule type" value="Genomic_DNA"/>
</dbReference>
<protein>
    <submittedName>
        <fullName evidence="2">Uncharacterized protein</fullName>
    </submittedName>
</protein>
<evidence type="ECO:0000256" key="1">
    <source>
        <dbReference type="SAM" id="Phobius"/>
    </source>
</evidence>
<sequence length="212" mass="24238">MSDKRFKKKNFFSLSRLISPLPLFLSHPLSFHPHNMKFGKGFFPSSSFSPTEFSVVGGRKEKIKSKLVDPRPRSHFLQKNSINFFTSFSFFLSLSLSLSLSFVLFSLSLPHLFFFFSCLHSVYISISLFVSLFLSACFLLFSTLFFLSFSSFLVLSFLFLLFFSSRSFPSFSSRSFPSFSSCSFPSVSCRSSLLIISLFYSFYLSISSCFSL</sequence>
<keyword evidence="1" id="KW-1133">Transmembrane helix</keyword>
<feature type="transmembrane region" description="Helical" evidence="1">
    <location>
        <begin position="112"/>
        <end position="134"/>
    </location>
</feature>
<feature type="transmembrane region" description="Helical" evidence="1">
    <location>
        <begin position="140"/>
        <end position="163"/>
    </location>
</feature>
<dbReference type="AlphaFoldDB" id="A0A812CF45"/>
<evidence type="ECO:0000313" key="3">
    <source>
        <dbReference type="Proteomes" id="UP000597762"/>
    </source>
</evidence>
<keyword evidence="1" id="KW-0812">Transmembrane</keyword>
<feature type="transmembrane region" description="Helical" evidence="1">
    <location>
        <begin position="82"/>
        <end position="105"/>
    </location>
</feature>